<proteinExistence type="predicted"/>
<keyword evidence="1" id="KW-0472">Membrane</keyword>
<name>A0A514TUV5_9CAUD</name>
<keyword evidence="3" id="KW-1185">Reference proteome</keyword>
<keyword evidence="1" id="KW-1133">Transmembrane helix</keyword>
<reference evidence="2" key="1">
    <citation type="submission" date="2019-06" db="EMBL/GenBank/DDBJ databases">
        <title>Complete genome sequence of Aeromonas hydrophila bacteriophage PS1.</title>
        <authorList>
            <person name="Rai S."/>
            <person name="Tyagi A."/>
            <person name="Kumar N."/>
            <person name="Singh N."/>
        </authorList>
    </citation>
    <scope>NUCLEOTIDE SEQUENCE [LARGE SCALE GENOMIC DNA]</scope>
</reference>
<feature type="transmembrane region" description="Helical" evidence="1">
    <location>
        <begin position="6"/>
        <end position="33"/>
    </location>
</feature>
<evidence type="ECO:0000313" key="3">
    <source>
        <dbReference type="Proteomes" id="UP000317703"/>
    </source>
</evidence>
<evidence type="ECO:0000256" key="1">
    <source>
        <dbReference type="SAM" id="Phobius"/>
    </source>
</evidence>
<accession>A0A514TUV5</accession>
<gene>
    <name evidence="2" type="ORF">PS1_0024</name>
</gene>
<keyword evidence="1" id="KW-0812">Transmembrane</keyword>
<organism evidence="2 3">
    <name type="scientific">Aeromonas phage PS1</name>
    <dbReference type="NCBI Taxonomy" id="2591406"/>
    <lineage>
        <taxon>Viruses</taxon>
        <taxon>Duplodnaviria</taxon>
        <taxon>Heunggongvirae</taxon>
        <taxon>Uroviricota</taxon>
        <taxon>Caudoviricetes</taxon>
        <taxon>Chimalliviridae</taxon>
        <taxon>Ferozepurvirus</taxon>
        <taxon>Ferozepurvirus PS1</taxon>
    </lineage>
</organism>
<sequence>MGKAIYLSYPFILTLHFYVKSILYVIGLLFLIFERHLTWFLHSFLNRIYFRFKGGLGGPGQSGVQRSSAGPIT</sequence>
<dbReference type="Proteomes" id="UP000317703">
    <property type="component" value="Segment"/>
</dbReference>
<dbReference type="EMBL" id="MN032614">
    <property type="protein sequence ID" value="QDJ96783.1"/>
    <property type="molecule type" value="Genomic_DNA"/>
</dbReference>
<evidence type="ECO:0000313" key="2">
    <source>
        <dbReference type="EMBL" id="QDJ96783.1"/>
    </source>
</evidence>
<protein>
    <submittedName>
        <fullName evidence="2">Uncharacterized protein</fullName>
    </submittedName>
</protein>